<reference evidence="7" key="1">
    <citation type="submission" date="2020-10" db="EMBL/GenBank/DDBJ databases">
        <title>Chromosome-scale genome assembly of the Allis shad, Alosa alosa.</title>
        <authorList>
            <person name="Margot Z."/>
            <person name="Christophe K."/>
            <person name="Cabau C."/>
            <person name="Louis A."/>
            <person name="Berthelot C."/>
            <person name="Parey E."/>
            <person name="Roest Crollius H."/>
            <person name="Montfort J."/>
            <person name="Robinson-Rechavi M."/>
            <person name="Bucao C."/>
            <person name="Bouchez O."/>
            <person name="Gislard M."/>
            <person name="Lluch J."/>
            <person name="Milhes M."/>
            <person name="Lampietro C."/>
            <person name="Lopez Roques C."/>
            <person name="Donnadieu C."/>
            <person name="Braasch I."/>
            <person name="Desvignes T."/>
            <person name="Postlethwait J."/>
            <person name="Bobe J."/>
            <person name="Guiguen Y."/>
        </authorList>
    </citation>
    <scope>NUCLEOTIDE SEQUENCE</scope>
    <source>
        <strain evidence="7">M-15738</strain>
        <tissue evidence="7">Blood</tissue>
    </source>
</reference>
<evidence type="ECO:0000256" key="1">
    <source>
        <dbReference type="ARBA" id="ARBA00022723"/>
    </source>
</evidence>
<feature type="compositionally biased region" description="Polar residues" evidence="5">
    <location>
        <begin position="7"/>
        <end position="31"/>
    </location>
</feature>
<dbReference type="Proteomes" id="UP000823561">
    <property type="component" value="Chromosome 7"/>
</dbReference>
<evidence type="ECO:0000256" key="5">
    <source>
        <dbReference type="SAM" id="MobiDB-lite"/>
    </source>
</evidence>
<evidence type="ECO:0000256" key="4">
    <source>
        <dbReference type="PROSITE-ProRule" id="PRU01343"/>
    </source>
</evidence>
<comment type="caution">
    <text evidence="7">The sequence shown here is derived from an EMBL/GenBank/DDBJ whole genome shotgun (WGS) entry which is preliminary data.</text>
</comment>
<dbReference type="GO" id="GO:0008270">
    <property type="term" value="F:zinc ion binding"/>
    <property type="evidence" value="ECO:0007669"/>
    <property type="project" value="UniProtKB-KW"/>
</dbReference>
<accession>A0AAV6GX00</accession>
<keyword evidence="2 4" id="KW-0863">Zinc-finger</keyword>
<dbReference type="Pfam" id="PF06839">
    <property type="entry name" value="Zn_ribbon_GRF"/>
    <property type="match status" value="1"/>
</dbReference>
<evidence type="ECO:0000313" key="7">
    <source>
        <dbReference type="EMBL" id="KAG5278341.1"/>
    </source>
</evidence>
<feature type="region of interest" description="Disordered" evidence="5">
    <location>
        <begin position="308"/>
        <end position="348"/>
    </location>
</feature>
<evidence type="ECO:0000259" key="6">
    <source>
        <dbReference type="PROSITE" id="PS51999"/>
    </source>
</evidence>
<name>A0AAV6GX00_9TELE</name>
<evidence type="ECO:0000256" key="3">
    <source>
        <dbReference type="ARBA" id="ARBA00022833"/>
    </source>
</evidence>
<proteinExistence type="predicted"/>
<feature type="region of interest" description="Disordered" evidence="5">
    <location>
        <begin position="1"/>
        <end position="31"/>
    </location>
</feature>
<evidence type="ECO:0000256" key="2">
    <source>
        <dbReference type="ARBA" id="ARBA00022771"/>
    </source>
</evidence>
<keyword evidence="8" id="KW-1185">Reference proteome</keyword>
<keyword evidence="1" id="KW-0479">Metal-binding</keyword>
<feature type="compositionally biased region" description="Low complexity" evidence="5">
    <location>
        <begin position="311"/>
        <end position="322"/>
    </location>
</feature>
<dbReference type="AlphaFoldDB" id="A0AAV6GX00"/>
<dbReference type="InterPro" id="IPR010666">
    <property type="entry name" value="Znf_GRF"/>
</dbReference>
<protein>
    <recommendedName>
        <fullName evidence="6">GRF-type domain-containing protein</fullName>
    </recommendedName>
</protein>
<keyword evidence="3" id="KW-0862">Zinc</keyword>
<feature type="domain" description="GRF-type" evidence="6">
    <location>
        <begin position="410"/>
        <end position="460"/>
    </location>
</feature>
<feature type="region of interest" description="Disordered" evidence="5">
    <location>
        <begin position="252"/>
        <end position="277"/>
    </location>
</feature>
<feature type="compositionally biased region" description="Polar residues" evidence="5">
    <location>
        <begin position="264"/>
        <end position="277"/>
    </location>
</feature>
<evidence type="ECO:0000313" key="8">
    <source>
        <dbReference type="Proteomes" id="UP000823561"/>
    </source>
</evidence>
<sequence length="490" mass="51394">MQEGVCKQQQQHRSESTTLECSTKPPSSDVTLDTTHRLNVNQNPGTYQCQSLVTPQTVLGSLSSCLSVGGMTGPMMRQHGALSRSSLSSQGTGLVLVSTTVSSHTDVLAKQLNFDLEASEVDWTDGVVLPETEEPGPSYDDVVLEEEGQNLGDGCDPEVATNSGVCRKGPGKTLSSLASSPLHLPRASLDSLMASGGGLKETSANRTSLPVVKNRPQVTTSADACFKMPQPVSAPTGDNYRSVLRPFVHKTTTPRGSVAHSSIHKPTTPSVSATNSNPHYTTLGSLVSNHSLNSATPCSSTPKFIARKTTAPSSGSALPSPLYQRNTPHCGHTVQRNSSKTTTPSTPFTIFQDVESQPSTSTRIQASTGGSFSVLPSVLSSSVNQSSLPASSRAGAPRKAAMTTVTSPLCGCGRRAKRLSVGNGGPNHGRGFYCCPVRRSGPGASAPKKGCEFFKWETALLASLALVCPNKDTPPARLGLRQLCRSCSAD</sequence>
<gene>
    <name evidence="7" type="ORF">AALO_G00097900</name>
</gene>
<organism evidence="7 8">
    <name type="scientific">Alosa alosa</name>
    <name type="common">allis shad</name>
    <dbReference type="NCBI Taxonomy" id="278164"/>
    <lineage>
        <taxon>Eukaryota</taxon>
        <taxon>Metazoa</taxon>
        <taxon>Chordata</taxon>
        <taxon>Craniata</taxon>
        <taxon>Vertebrata</taxon>
        <taxon>Euteleostomi</taxon>
        <taxon>Actinopterygii</taxon>
        <taxon>Neopterygii</taxon>
        <taxon>Teleostei</taxon>
        <taxon>Clupei</taxon>
        <taxon>Clupeiformes</taxon>
        <taxon>Clupeoidei</taxon>
        <taxon>Clupeidae</taxon>
        <taxon>Alosa</taxon>
    </lineage>
</organism>
<feature type="compositionally biased region" description="Low complexity" evidence="5">
    <location>
        <begin position="338"/>
        <end position="348"/>
    </location>
</feature>
<dbReference type="PROSITE" id="PS51999">
    <property type="entry name" value="ZF_GRF"/>
    <property type="match status" value="1"/>
</dbReference>
<dbReference type="EMBL" id="JADWDJ010000007">
    <property type="protein sequence ID" value="KAG5278341.1"/>
    <property type="molecule type" value="Genomic_DNA"/>
</dbReference>